<reference evidence="1" key="1">
    <citation type="submission" date="2021-11" db="EMBL/GenBank/DDBJ databases">
        <title>Study of the species diversity of bacterial strains isolated from a unique natural object - Shulgan-Tash cave (Bashkiria).</title>
        <authorList>
            <person name="Sazanova A.L."/>
            <person name="Chirak E.R."/>
            <person name="Safronova V.I."/>
        </authorList>
    </citation>
    <scope>NUCLEOTIDE SEQUENCE</scope>
    <source>
        <strain evidence="1">P1</strain>
    </source>
</reference>
<dbReference type="Proteomes" id="UP001059663">
    <property type="component" value="Chromosome"/>
</dbReference>
<organism evidence="1 2">
    <name type="scientific">Janibacter limosus</name>
    <dbReference type="NCBI Taxonomy" id="53458"/>
    <lineage>
        <taxon>Bacteria</taxon>
        <taxon>Bacillati</taxon>
        <taxon>Actinomycetota</taxon>
        <taxon>Actinomycetes</taxon>
        <taxon>Micrococcales</taxon>
        <taxon>Intrasporangiaceae</taxon>
        <taxon>Janibacter</taxon>
    </lineage>
</organism>
<evidence type="ECO:0000313" key="2">
    <source>
        <dbReference type="Proteomes" id="UP001059663"/>
    </source>
</evidence>
<dbReference type="EMBL" id="CP087977">
    <property type="protein sequence ID" value="UUZ46496.1"/>
    <property type="molecule type" value="Genomic_DNA"/>
</dbReference>
<sequence length="74" mass="7539">MHDLQLAAAHFDAVAVLHDGAVHAVGQPADVLTPATVHDVFDVPATQLTDPATGRVHLVLGPGAPVPAPRKVPA</sequence>
<proteinExistence type="predicted"/>
<accession>A0AC61U8V4</accession>
<evidence type="ECO:0000313" key="1">
    <source>
        <dbReference type="EMBL" id="UUZ46496.1"/>
    </source>
</evidence>
<gene>
    <name evidence="1" type="ORF">LP422_02065</name>
</gene>
<protein>
    <submittedName>
        <fullName evidence="1">Uncharacterized protein</fullName>
    </submittedName>
</protein>
<name>A0AC61U8V4_9MICO</name>